<dbReference type="EMBL" id="CM041539">
    <property type="protein sequence ID" value="KAI3367129.1"/>
    <property type="molecule type" value="Genomic_DNA"/>
</dbReference>
<evidence type="ECO:0000313" key="1">
    <source>
        <dbReference type="EMBL" id="KAI3367129.1"/>
    </source>
</evidence>
<accession>A0ACB8WH57</accession>
<organism evidence="1 2">
    <name type="scientific">Scortum barcoo</name>
    <name type="common">barcoo grunter</name>
    <dbReference type="NCBI Taxonomy" id="214431"/>
    <lineage>
        <taxon>Eukaryota</taxon>
        <taxon>Metazoa</taxon>
        <taxon>Chordata</taxon>
        <taxon>Craniata</taxon>
        <taxon>Vertebrata</taxon>
        <taxon>Euteleostomi</taxon>
        <taxon>Actinopterygii</taxon>
        <taxon>Neopterygii</taxon>
        <taxon>Teleostei</taxon>
        <taxon>Neoteleostei</taxon>
        <taxon>Acanthomorphata</taxon>
        <taxon>Eupercaria</taxon>
        <taxon>Centrarchiformes</taxon>
        <taxon>Terapontoidei</taxon>
        <taxon>Terapontidae</taxon>
        <taxon>Scortum</taxon>
    </lineage>
</organism>
<name>A0ACB8WH57_9TELE</name>
<dbReference type="Proteomes" id="UP000831701">
    <property type="component" value="Chromosome 9"/>
</dbReference>
<keyword evidence="2" id="KW-1185">Reference proteome</keyword>
<evidence type="ECO:0000313" key="2">
    <source>
        <dbReference type="Proteomes" id="UP000831701"/>
    </source>
</evidence>
<reference evidence="1" key="1">
    <citation type="submission" date="2022-04" db="EMBL/GenBank/DDBJ databases">
        <title>Jade perch genome.</title>
        <authorList>
            <person name="Chao B."/>
        </authorList>
    </citation>
    <scope>NUCLEOTIDE SEQUENCE</scope>
    <source>
        <strain evidence="1">CB-2022</strain>
    </source>
</reference>
<sequence>MQKWSCSHKKGVGYNDMYWYRQLPGEKLELIVFTTLGIENHDFGNFTKTKFTATKPDGDNGTFTVKNLQPGDKGLYFCASVSQCRNREEGKDIMIRNLSRIALLLLWLSCRSFAEHRRPSGSIISTGTSSRLSNHQLQTLKVSKNSAHQTPARLIKHPGEEALINCSHSNTDFDMIQWYKQSPGKNDMALIGYVRFIFIVVEDKFKDAYNVTGSSPSDQIYQTPAQTYDKPGKSATISCSHSIQNYDQILWYKQSKNGELQLLGYMTGDSGFPETGVNVKIEGNAQKDQNCTLTIKQLSLNSSAVYFCAARLHSAAYHCSSVQKPHHMFSSLYYSSQPLTPVFIPLCHCQDVTQDPEISWSYLSEICRDELQPQERRWSQPDVLVQAASRGEP</sequence>
<proteinExistence type="predicted"/>
<gene>
    <name evidence="1" type="ORF">L3Q82_008184</name>
</gene>
<protein>
    <submittedName>
        <fullName evidence="1">Uncharacterized protein</fullName>
    </submittedName>
</protein>
<comment type="caution">
    <text evidence="1">The sequence shown here is derived from an EMBL/GenBank/DDBJ whole genome shotgun (WGS) entry which is preliminary data.</text>
</comment>